<reference evidence="2 3" key="1">
    <citation type="submission" date="2019-08" db="EMBL/GenBank/DDBJ databases">
        <title>Complete genome sequence of Candidatus Uab amorphum.</title>
        <authorList>
            <person name="Shiratori T."/>
            <person name="Suzuki S."/>
            <person name="Kakizawa Y."/>
            <person name="Ishida K."/>
        </authorList>
    </citation>
    <scope>NUCLEOTIDE SEQUENCE [LARGE SCALE GENOMIC DNA]</scope>
    <source>
        <strain evidence="2 3">SRT547</strain>
    </source>
</reference>
<evidence type="ECO:0000259" key="1">
    <source>
        <dbReference type="Pfam" id="PF01979"/>
    </source>
</evidence>
<keyword evidence="3" id="KW-1185">Reference proteome</keyword>
<dbReference type="InterPro" id="IPR011059">
    <property type="entry name" value="Metal-dep_hydrolase_composite"/>
</dbReference>
<organism evidence="2 3">
    <name type="scientific">Uabimicrobium amorphum</name>
    <dbReference type="NCBI Taxonomy" id="2596890"/>
    <lineage>
        <taxon>Bacteria</taxon>
        <taxon>Pseudomonadati</taxon>
        <taxon>Planctomycetota</taxon>
        <taxon>Candidatus Uabimicrobiia</taxon>
        <taxon>Candidatus Uabimicrobiales</taxon>
        <taxon>Candidatus Uabimicrobiaceae</taxon>
        <taxon>Candidatus Uabimicrobium</taxon>
    </lineage>
</organism>
<name>A0A5S9ILB8_UABAM</name>
<dbReference type="InterPro" id="IPR051781">
    <property type="entry name" value="Metallo-dep_Hydrolase"/>
</dbReference>
<dbReference type="SUPFAM" id="SSF51556">
    <property type="entry name" value="Metallo-dependent hydrolases"/>
    <property type="match status" value="1"/>
</dbReference>
<dbReference type="EMBL" id="AP019860">
    <property type="protein sequence ID" value="BBM83627.1"/>
    <property type="molecule type" value="Genomic_DNA"/>
</dbReference>
<dbReference type="Pfam" id="PF01979">
    <property type="entry name" value="Amidohydro_1"/>
    <property type="match status" value="1"/>
</dbReference>
<feature type="domain" description="Amidohydrolase-related" evidence="1">
    <location>
        <begin position="348"/>
        <end position="390"/>
    </location>
</feature>
<evidence type="ECO:0000313" key="3">
    <source>
        <dbReference type="Proteomes" id="UP000326354"/>
    </source>
</evidence>
<dbReference type="GO" id="GO:0016810">
    <property type="term" value="F:hydrolase activity, acting on carbon-nitrogen (but not peptide) bonds"/>
    <property type="evidence" value="ECO:0007669"/>
    <property type="project" value="InterPro"/>
</dbReference>
<dbReference type="RefSeq" id="WP_173013231.1">
    <property type="nucleotide sequence ID" value="NZ_AP019860.1"/>
</dbReference>
<gene>
    <name evidence="2" type="ORF">UABAM_01980</name>
</gene>
<dbReference type="SUPFAM" id="SSF51338">
    <property type="entry name" value="Composite domain of metallo-dependent hydrolases"/>
    <property type="match status" value="1"/>
</dbReference>
<dbReference type="InterPro" id="IPR032466">
    <property type="entry name" value="Metal_Hydrolase"/>
</dbReference>
<accession>A0A5S9ILB8</accession>
<dbReference type="PANTHER" id="PTHR43135:SF3">
    <property type="entry name" value="ALPHA-D-RIBOSE 1-METHYLPHOSPHONATE 5-TRIPHOSPHATE DIPHOSPHATASE"/>
    <property type="match status" value="1"/>
</dbReference>
<dbReference type="Gene3D" id="3.20.20.140">
    <property type="entry name" value="Metal-dependent hydrolases"/>
    <property type="match status" value="1"/>
</dbReference>
<sequence>MKFILFMLTLGLLYASDIVPGAPQEKPIAITNATIHTVSGDVITNGTVLFDKGVITAIGEQIQIPKTSEVIDAKGKHVYPGLIVPYSTLGLVEIGAVRASKDTREVGPINPNAHAYTAYNMDSEIIPTVRSNGILIAHILPQGRLFCGTSSIMMLDGWTVEDASLKRSAGIYLSWPSMTVYENWWIKTSASEQRKNIQKNIQKINDIMQDARKYQKALEANPHIKRDIRWEALLPMLQKKVPLFINASEYKQIEAAVAFAKSHDVRIVIVGGADSWKLTHLLSENDIPVILQAINSLPRRGEEDYDLAFRLPQILEKANVKFCLSGGTDGDNYWNIRNLPFQAGTAIGYGLNKNTALRAITLSAAEILGIDERVGSIEIGKDATIIISRGDVLDIRNSHIEHAFIQGRKVDLDDRHKRLWRKYQQKYK</sequence>
<dbReference type="Gene3D" id="2.30.40.10">
    <property type="entry name" value="Urease, subunit C, domain 1"/>
    <property type="match status" value="1"/>
</dbReference>
<protein>
    <submittedName>
        <fullName evidence="2">Imidazolonepropionase</fullName>
    </submittedName>
</protein>
<dbReference type="InterPro" id="IPR006680">
    <property type="entry name" value="Amidohydro-rel"/>
</dbReference>
<dbReference type="KEGG" id="uam:UABAM_01980"/>
<dbReference type="AlphaFoldDB" id="A0A5S9ILB8"/>
<dbReference type="PANTHER" id="PTHR43135">
    <property type="entry name" value="ALPHA-D-RIBOSE 1-METHYLPHOSPHONATE 5-TRIPHOSPHATE DIPHOSPHATASE"/>
    <property type="match status" value="1"/>
</dbReference>
<evidence type="ECO:0000313" key="2">
    <source>
        <dbReference type="EMBL" id="BBM83627.1"/>
    </source>
</evidence>
<dbReference type="Proteomes" id="UP000326354">
    <property type="component" value="Chromosome"/>
</dbReference>
<proteinExistence type="predicted"/>